<sequence length="763" mass="89487">MSKDKVLSEAESIVYSWYKRDKSKKHSPVSNPVTSVMDDVITSAFHQANHGNVAGAVEGILNGLRDLPIEEQVLSDVEKYWLAKNRDPRIGIEKRQRELKEKRRVREEERIKQEYRERESHVLHDAGTITKKESSKAEYHKRRIAEAVLHHQVNSFRDEVRREAINRREELTSYYTAKIKSTAKPQANIIPVKDSIREAQSIVNERSHHDVNGSPLTCAEQLISAKKSAAKLSHTRRILIAQLEEATNLEAKHNLKLTHRVFSSWHSLAAQNRIRLDNARTMDDWKNLCRVFSAWKAVVSKAKQEKDREKLAEKMVKERQADTLALEFFSCKLMRNCFVSWKIWARNTGELKRHADKIREKRIKMAIFLEAAEKGKISQENKPARQIRKSQSHPLDIPINVGDLYDTKIDLITMKSVREKLNSKSVKNTEKKISRPQSAIVTMDNEVTTMSIPKSISITIPDVIPVEGPVLTAGEPVAPLYVPPDPPAPLLHPKKFTTPIPLTQMEERNALILRRKREREEKRKLLEEEKAARELELETNRIREEDEMKRAEIARRQEEKRAAKAREIEKELAREKTAKQNRIAISHYEKYLLKRYCLGGLVKYRTIQVKKCIKADNLYKKSVQREFFPIWKDALIIREKLKCDRADKLLHKLRKSRIWRNWRLYVQHYNELDTMATEFADRNALKRCLAAWKDSTRNDVLLTLRHNFEADKFYDKMLLRWGFLGFKNFIPTMIEEREREIRKEKLREQVREIIPDYGKYIDK</sequence>
<organism evidence="2 3">
    <name type="scientific">Oopsacas minuta</name>
    <dbReference type="NCBI Taxonomy" id="111878"/>
    <lineage>
        <taxon>Eukaryota</taxon>
        <taxon>Metazoa</taxon>
        <taxon>Porifera</taxon>
        <taxon>Hexactinellida</taxon>
        <taxon>Hexasterophora</taxon>
        <taxon>Lyssacinosida</taxon>
        <taxon>Leucopsacidae</taxon>
        <taxon>Oopsacas</taxon>
    </lineage>
</organism>
<evidence type="ECO:0000256" key="1">
    <source>
        <dbReference type="SAM" id="Coils"/>
    </source>
</evidence>
<evidence type="ECO:0000313" key="3">
    <source>
        <dbReference type="Proteomes" id="UP001165289"/>
    </source>
</evidence>
<keyword evidence="3" id="KW-1185">Reference proteome</keyword>
<proteinExistence type="predicted"/>
<evidence type="ECO:0000313" key="2">
    <source>
        <dbReference type="EMBL" id="KAI6653214.1"/>
    </source>
</evidence>
<keyword evidence="1" id="KW-0175">Coiled coil</keyword>
<accession>A0AAV7JXI7</accession>
<dbReference type="PANTHER" id="PTHR22028">
    <property type="entry name" value="SFI1 SPINDLE BODY DOMAIN-CONTAINING PROTEIN-RELATED"/>
    <property type="match status" value="1"/>
</dbReference>
<dbReference type="PANTHER" id="PTHR22028:SF5">
    <property type="entry name" value="COILED-COIL DOMAIN-CONTAINING PROTEIN 191"/>
    <property type="match status" value="1"/>
</dbReference>
<dbReference type="AlphaFoldDB" id="A0AAV7JXI7"/>
<feature type="coiled-coil region" evidence="1">
    <location>
        <begin position="508"/>
        <end position="575"/>
    </location>
</feature>
<dbReference type="EMBL" id="JAKMXF010000288">
    <property type="protein sequence ID" value="KAI6653214.1"/>
    <property type="molecule type" value="Genomic_DNA"/>
</dbReference>
<protein>
    <submittedName>
        <fullName evidence="2">Coiled-coil domain-containing protein</fullName>
    </submittedName>
</protein>
<name>A0AAV7JXI7_9METZ</name>
<dbReference type="Proteomes" id="UP001165289">
    <property type="component" value="Unassembled WGS sequence"/>
</dbReference>
<dbReference type="InterPro" id="IPR052270">
    <property type="entry name" value="CACF_protein"/>
</dbReference>
<reference evidence="2 3" key="1">
    <citation type="journal article" date="2023" name="BMC Biol.">
        <title>The compact genome of the sponge Oopsacas minuta (Hexactinellida) is lacking key metazoan core genes.</title>
        <authorList>
            <person name="Santini S."/>
            <person name="Schenkelaars Q."/>
            <person name="Jourda C."/>
            <person name="Duchesne M."/>
            <person name="Belahbib H."/>
            <person name="Rocher C."/>
            <person name="Selva M."/>
            <person name="Riesgo A."/>
            <person name="Vervoort M."/>
            <person name="Leys S.P."/>
            <person name="Kodjabachian L."/>
            <person name="Le Bivic A."/>
            <person name="Borchiellini C."/>
            <person name="Claverie J.M."/>
            <person name="Renard E."/>
        </authorList>
    </citation>
    <scope>NUCLEOTIDE SEQUENCE [LARGE SCALE GENOMIC DNA]</scope>
    <source>
        <strain evidence="2">SPO-2</strain>
    </source>
</reference>
<gene>
    <name evidence="2" type="ORF">LOD99_3739</name>
</gene>
<comment type="caution">
    <text evidence="2">The sequence shown here is derived from an EMBL/GenBank/DDBJ whole genome shotgun (WGS) entry which is preliminary data.</text>
</comment>